<comment type="caution">
    <text evidence="2">The sequence shown here is derived from an EMBL/GenBank/DDBJ whole genome shotgun (WGS) entry which is preliminary data.</text>
</comment>
<evidence type="ECO:0000313" key="2">
    <source>
        <dbReference type="EMBL" id="GIX62722.1"/>
    </source>
</evidence>
<accession>A0AAV4LR51</accession>
<organism evidence="2 3">
    <name type="scientific">Babesia caballi</name>
    <dbReference type="NCBI Taxonomy" id="5871"/>
    <lineage>
        <taxon>Eukaryota</taxon>
        <taxon>Sar</taxon>
        <taxon>Alveolata</taxon>
        <taxon>Apicomplexa</taxon>
        <taxon>Aconoidasida</taxon>
        <taxon>Piroplasmida</taxon>
        <taxon>Babesiidae</taxon>
        <taxon>Babesia</taxon>
    </lineage>
</organism>
<keyword evidence="3" id="KW-1185">Reference proteome</keyword>
<dbReference type="EMBL" id="BPLF01000002">
    <property type="protein sequence ID" value="GIX62722.1"/>
    <property type="molecule type" value="Genomic_DNA"/>
</dbReference>
<protein>
    <submittedName>
        <fullName evidence="2">Uncharacterized protein</fullName>
    </submittedName>
</protein>
<keyword evidence="1" id="KW-0472">Membrane</keyword>
<evidence type="ECO:0000313" key="3">
    <source>
        <dbReference type="Proteomes" id="UP001497744"/>
    </source>
</evidence>
<dbReference type="RefSeq" id="XP_067714791.1">
    <property type="nucleotide sequence ID" value="XM_067858690.1"/>
</dbReference>
<dbReference type="GeneID" id="94194203"/>
<keyword evidence="1" id="KW-0812">Transmembrane</keyword>
<feature type="transmembrane region" description="Helical" evidence="1">
    <location>
        <begin position="180"/>
        <end position="201"/>
    </location>
</feature>
<reference evidence="2 3" key="1">
    <citation type="submission" date="2021-06" db="EMBL/GenBank/DDBJ databases">
        <title>Genome sequence of Babesia caballi.</title>
        <authorList>
            <person name="Yamagishi J."/>
            <person name="Kidaka T."/>
            <person name="Ochi A."/>
        </authorList>
    </citation>
    <scope>NUCLEOTIDE SEQUENCE [LARGE SCALE GENOMIC DNA]</scope>
    <source>
        <strain evidence="2">USDA-D6B2</strain>
    </source>
</reference>
<gene>
    <name evidence="2" type="ORF">BcabD6B2_21570</name>
</gene>
<evidence type="ECO:0000256" key="1">
    <source>
        <dbReference type="SAM" id="Phobius"/>
    </source>
</evidence>
<sequence>MSARKSLTDPPKNLKEAIDCVLRVSGRDNGNNDDQAIKGLAEELITLLDKDAGEVARGVLGVMGGTFDKVVGDLKTIEATVYSKALQTYLSNVKRYFTTVSDYGTAVPEQRRKTFIKCLENDAKNGTGGPVSALADGLKKFIGYGNNGQPAGNGIIKNGGSYQSAYHGKQWSDIEDQKNVCANIFLGVAPLIFYLLPFLYWKCKLTDEGGWTSKKLSDEPLKKFMEKMGFKTELNDSKKDSEVATLIGSTCFSELETAYNAAKKGMPNPDPYYATVIRKLELSQTKLCPSTSPLSRCYRIVSPFFTPNSTYDVQSSSPATPSFLGYSGLGALAGGAYGFNLGGLGTFMSALLA</sequence>
<name>A0AAV4LR51_BABCB</name>
<dbReference type="AlphaFoldDB" id="A0AAV4LR51"/>
<dbReference type="Proteomes" id="UP001497744">
    <property type="component" value="Unassembled WGS sequence"/>
</dbReference>
<proteinExistence type="predicted"/>
<keyword evidence="1" id="KW-1133">Transmembrane helix</keyword>